<proteinExistence type="inferred from homology"/>
<dbReference type="OrthoDB" id="3687641at2759"/>
<dbReference type="AlphaFoldDB" id="A0A9N9LYR5"/>
<comment type="similarity">
    <text evidence="1">Belongs to the ustYa family.</text>
</comment>
<dbReference type="GO" id="GO:0043386">
    <property type="term" value="P:mycotoxin biosynthetic process"/>
    <property type="evidence" value="ECO:0007669"/>
    <property type="project" value="InterPro"/>
</dbReference>
<dbReference type="EMBL" id="CAJVRM010000347">
    <property type="protein sequence ID" value="CAG8979941.1"/>
    <property type="molecule type" value="Genomic_DNA"/>
</dbReference>
<dbReference type="PANTHER" id="PTHR33365:SF7">
    <property type="entry name" value="TAT PATHWAY SIGNAL SEQUENCE"/>
    <property type="match status" value="1"/>
</dbReference>
<keyword evidence="2" id="KW-0472">Membrane</keyword>
<dbReference type="PANTHER" id="PTHR33365">
    <property type="entry name" value="YALI0B05434P"/>
    <property type="match status" value="1"/>
</dbReference>
<reference evidence="3" key="1">
    <citation type="submission" date="2021-07" db="EMBL/GenBank/DDBJ databases">
        <authorList>
            <person name="Durling M."/>
        </authorList>
    </citation>
    <scope>NUCLEOTIDE SEQUENCE</scope>
</reference>
<dbReference type="Proteomes" id="UP000701801">
    <property type="component" value="Unassembled WGS sequence"/>
</dbReference>
<evidence type="ECO:0000313" key="3">
    <source>
        <dbReference type="EMBL" id="CAG8979941.1"/>
    </source>
</evidence>
<evidence type="ECO:0000256" key="1">
    <source>
        <dbReference type="ARBA" id="ARBA00035112"/>
    </source>
</evidence>
<gene>
    <name evidence="3" type="ORF">HYALB_00013365</name>
</gene>
<evidence type="ECO:0000313" key="4">
    <source>
        <dbReference type="Proteomes" id="UP000701801"/>
    </source>
</evidence>
<evidence type="ECO:0000256" key="2">
    <source>
        <dbReference type="SAM" id="Phobius"/>
    </source>
</evidence>
<name>A0A9N9LYR5_9HELO</name>
<keyword evidence="2" id="KW-0812">Transmembrane</keyword>
<dbReference type="Pfam" id="PF11807">
    <property type="entry name" value="UstYa"/>
    <property type="match status" value="1"/>
</dbReference>
<accession>A0A9N9LYR5</accession>
<dbReference type="InterPro" id="IPR021765">
    <property type="entry name" value="UstYa-like"/>
</dbReference>
<evidence type="ECO:0008006" key="5">
    <source>
        <dbReference type="Google" id="ProtNLM"/>
    </source>
</evidence>
<protein>
    <recommendedName>
        <fullName evidence="5">Tat pathway signal sequence protein</fullName>
    </recommendedName>
</protein>
<keyword evidence="2" id="KW-1133">Transmembrane helix</keyword>
<sequence>MNEVLLLYNDEKSDSSCGSQSSLYEDKDEEFEGFAPKPSHNSRFRRCLPTVALACFIVYFFASTFLILKLHQGRSKVLDKPYSPANSIVKYKIQKKHATDNLEAFVGPPSNTTFDAWAHLVKPSLIRISHEEMVLAGEHPEVSTEVVGGGFMGSLGVYHELHCMRRLKLFLYKDHYYPGLNGSELEYEMNHLDHCLEAIRISLMCAGNSALYTFQWDLGSSRKPVTKTNSERVCVDWEKLETWATERTIGISPLLVGPEGTDTEE</sequence>
<comment type="caution">
    <text evidence="3">The sequence shown here is derived from an EMBL/GenBank/DDBJ whole genome shotgun (WGS) entry which is preliminary data.</text>
</comment>
<organism evidence="3 4">
    <name type="scientific">Hymenoscyphus albidus</name>
    <dbReference type="NCBI Taxonomy" id="595503"/>
    <lineage>
        <taxon>Eukaryota</taxon>
        <taxon>Fungi</taxon>
        <taxon>Dikarya</taxon>
        <taxon>Ascomycota</taxon>
        <taxon>Pezizomycotina</taxon>
        <taxon>Leotiomycetes</taxon>
        <taxon>Helotiales</taxon>
        <taxon>Helotiaceae</taxon>
        <taxon>Hymenoscyphus</taxon>
    </lineage>
</organism>
<feature type="transmembrane region" description="Helical" evidence="2">
    <location>
        <begin position="48"/>
        <end position="68"/>
    </location>
</feature>
<keyword evidence="4" id="KW-1185">Reference proteome</keyword>